<evidence type="ECO:0000256" key="3">
    <source>
        <dbReference type="ARBA" id="ARBA00022723"/>
    </source>
</evidence>
<evidence type="ECO:0000256" key="6">
    <source>
        <dbReference type="ARBA" id="ARBA00034078"/>
    </source>
</evidence>
<feature type="binding site" evidence="8">
    <location>
        <position position="177"/>
    </location>
    <ligand>
        <name>S-adenosyl-L-methionine</name>
        <dbReference type="ChEBI" id="CHEBI:59789"/>
    </ligand>
</feature>
<dbReference type="PATRIC" id="fig|546269.5.peg.72"/>
<comment type="cofactor">
    <cofactor evidence="6">
        <name>[2Fe-2S] cluster</name>
        <dbReference type="ChEBI" id="CHEBI:190135"/>
    </cofactor>
</comment>
<dbReference type="PIRSF" id="PIRSF004762">
    <property type="entry name" value="CHP00423"/>
    <property type="match status" value="1"/>
</dbReference>
<feature type="binding site" evidence="7">
    <location>
        <position position="66"/>
    </location>
    <ligand>
        <name>[4Fe-4S] cluster</name>
        <dbReference type="ChEBI" id="CHEBI:49883"/>
        <note>4Fe-4S-S-AdoMet</note>
    </ligand>
</feature>
<feature type="domain" description="Radical SAM core" evidence="9">
    <location>
        <begin position="45"/>
        <end position="268"/>
    </location>
</feature>
<evidence type="ECO:0000256" key="4">
    <source>
        <dbReference type="ARBA" id="ARBA00023004"/>
    </source>
</evidence>
<dbReference type="PANTHER" id="PTHR43726">
    <property type="entry name" value="3-METHYLORNITHINE SYNTHASE"/>
    <property type="match status" value="1"/>
</dbReference>
<dbReference type="InterPro" id="IPR058240">
    <property type="entry name" value="rSAM_sf"/>
</dbReference>
<dbReference type="eggNOG" id="COG0502">
    <property type="taxonomic scope" value="Bacteria"/>
</dbReference>
<feature type="binding site" evidence="8">
    <location>
        <position position="133"/>
    </location>
    <ligand>
        <name>(3R)-3-methyl-D-ornithine</name>
        <dbReference type="ChEBI" id="CHEBI:64642"/>
    </ligand>
</feature>
<dbReference type="GO" id="GO:0044272">
    <property type="term" value="P:sulfur compound biosynthetic process"/>
    <property type="evidence" value="ECO:0007669"/>
    <property type="project" value="UniProtKB-ARBA"/>
</dbReference>
<dbReference type="KEGG" id="faa:HMPREF0389_01136"/>
<dbReference type="Proteomes" id="UP000007468">
    <property type="component" value="Chromosome"/>
</dbReference>
<dbReference type="AlphaFoldDB" id="D6GSP9"/>
<keyword evidence="5 7" id="KW-0411">Iron-sulfur</keyword>
<protein>
    <submittedName>
        <fullName evidence="10">Iron-only hydrogenase maturation rSAM protein HydE</fullName>
    </submittedName>
</protein>
<keyword evidence="11" id="KW-1185">Reference proteome</keyword>
<dbReference type="Pfam" id="PF04055">
    <property type="entry name" value="Radical_SAM"/>
    <property type="match status" value="1"/>
</dbReference>
<dbReference type="GO" id="GO:0046872">
    <property type="term" value="F:metal ion binding"/>
    <property type="evidence" value="ECO:0007669"/>
    <property type="project" value="UniProtKB-KW"/>
</dbReference>
<evidence type="ECO:0000256" key="7">
    <source>
        <dbReference type="PIRSR" id="PIRSR004762-1"/>
    </source>
</evidence>
<dbReference type="InterPro" id="IPR010722">
    <property type="entry name" value="BATS_dom"/>
</dbReference>
<dbReference type="SMART" id="SM00729">
    <property type="entry name" value="Elp3"/>
    <property type="match status" value="1"/>
</dbReference>
<gene>
    <name evidence="10" type="primary">hydE</name>
    <name evidence="10" type="ordered locus">HMPREF0389_01136</name>
</gene>
<accession>D6GSP9</accession>
<organism evidence="10 11">
    <name type="scientific">Filifactor alocis (strain ATCC 35896 / CCUG 47790 / D40 B5)</name>
    <name type="common">Fusobacterium alocis</name>
    <dbReference type="NCBI Taxonomy" id="546269"/>
    <lineage>
        <taxon>Bacteria</taxon>
        <taxon>Bacillati</taxon>
        <taxon>Bacillota</taxon>
        <taxon>Clostridia</taxon>
        <taxon>Peptostreptococcales</taxon>
        <taxon>Filifactoraceae</taxon>
        <taxon>Filifactor</taxon>
    </lineage>
</organism>
<reference evidence="11" key="1">
    <citation type="submission" date="2010-12" db="EMBL/GenBank/DDBJ databases">
        <title>The genome sequence of Filifactor alocis strain ATCC 35896.</title>
        <authorList>
            <consortium name="The Broad Institute Genome Sequencing Platform"/>
            <person name="Ward D."/>
            <person name="Earl A."/>
            <person name="Feldgarden M."/>
            <person name="Young S.K."/>
            <person name="Gargeya S."/>
            <person name="Zeng Q."/>
            <person name="Alvarado L."/>
            <person name="Berlin A."/>
            <person name="Bochicchio J."/>
            <person name="Chapman S.B."/>
            <person name="Chen Z."/>
            <person name="Freedman E."/>
            <person name="Gellesch M."/>
            <person name="Goldberg J."/>
            <person name="Griggs A."/>
            <person name="Gujja S."/>
            <person name="Heilman E."/>
            <person name="Heiman D."/>
            <person name="Howarth C."/>
            <person name="Mehta T."/>
            <person name="Neiman D."/>
            <person name="Pearson M."/>
            <person name="Roberts A."/>
            <person name="Saif S."/>
            <person name="Shea T."/>
            <person name="Shenoy N."/>
            <person name="Sisk P."/>
            <person name="Stolte C."/>
            <person name="Sykes S."/>
            <person name="White J."/>
            <person name="Yandava C."/>
            <person name="Izard J."/>
            <person name="Blanton J.M."/>
            <person name="Baranova O.V."/>
            <person name="Tanner A.C."/>
            <person name="Dewhirst F.E."/>
            <person name="Haas B."/>
            <person name="Nusbaum C."/>
            <person name="Birren B."/>
        </authorList>
    </citation>
    <scope>NUCLEOTIDE SEQUENCE [LARGE SCALE GENOMIC DNA]</scope>
    <source>
        <strain evidence="11">ATCC 35896 / D40 B5</strain>
    </source>
</reference>
<dbReference type="PROSITE" id="PS51918">
    <property type="entry name" value="RADICAL_SAM"/>
    <property type="match status" value="1"/>
</dbReference>
<evidence type="ECO:0000256" key="1">
    <source>
        <dbReference type="ARBA" id="ARBA00022485"/>
    </source>
</evidence>
<dbReference type="InterPro" id="IPR013785">
    <property type="entry name" value="Aldolase_TIM"/>
</dbReference>
<dbReference type="InterPro" id="IPR006638">
    <property type="entry name" value="Elp3/MiaA/NifB-like_rSAM"/>
</dbReference>
<dbReference type="InterPro" id="IPR007197">
    <property type="entry name" value="rSAM"/>
</dbReference>
<evidence type="ECO:0000256" key="5">
    <source>
        <dbReference type="ARBA" id="ARBA00023014"/>
    </source>
</evidence>
<dbReference type="GO" id="GO:0016740">
    <property type="term" value="F:transferase activity"/>
    <property type="evidence" value="ECO:0007669"/>
    <property type="project" value="TreeGrafter"/>
</dbReference>
<feature type="binding site" evidence="7">
    <location>
        <position position="59"/>
    </location>
    <ligand>
        <name>[4Fe-4S] cluster</name>
        <dbReference type="ChEBI" id="CHEBI:49883"/>
        <note>4Fe-4S-S-AdoMet</note>
    </ligand>
</feature>
<feature type="binding site" evidence="8">
    <location>
        <position position="267"/>
    </location>
    <ligand>
        <name>(3R)-3-methyl-D-ornithine</name>
        <dbReference type="ChEBI" id="CHEBI:64642"/>
    </ligand>
</feature>
<dbReference type="STRING" id="546269.HMPREF0389_01136"/>
<name>D6GSP9_FILAD</name>
<feature type="binding site" evidence="7">
    <location>
        <position position="63"/>
    </location>
    <ligand>
        <name>[4Fe-4S] cluster</name>
        <dbReference type="ChEBI" id="CHEBI:49883"/>
        <note>4Fe-4S-S-AdoMet</note>
    </ligand>
</feature>
<keyword evidence="1 7" id="KW-0004">4Fe-4S</keyword>
<dbReference type="HOGENOM" id="CLU_033172_0_1_9"/>
<evidence type="ECO:0000313" key="11">
    <source>
        <dbReference type="Proteomes" id="UP000007468"/>
    </source>
</evidence>
<dbReference type="SFLD" id="SFLDG01280">
    <property type="entry name" value="HydE/PylB-like"/>
    <property type="match status" value="1"/>
</dbReference>
<keyword evidence="4 7" id="KW-0408">Iron</keyword>
<dbReference type="GO" id="GO:0051539">
    <property type="term" value="F:4 iron, 4 sulfur cluster binding"/>
    <property type="evidence" value="ECO:0007669"/>
    <property type="project" value="UniProtKB-KW"/>
</dbReference>
<dbReference type="SFLD" id="SFLDG01060">
    <property type="entry name" value="BATS_domain_containing"/>
    <property type="match status" value="1"/>
</dbReference>
<dbReference type="Gene3D" id="3.20.20.70">
    <property type="entry name" value="Aldolase class I"/>
    <property type="match status" value="1"/>
</dbReference>
<evidence type="ECO:0000256" key="8">
    <source>
        <dbReference type="PIRSR" id="PIRSR004762-2"/>
    </source>
</evidence>
<evidence type="ECO:0000259" key="9">
    <source>
        <dbReference type="PROSITE" id="PS51918"/>
    </source>
</evidence>
<feature type="binding site" evidence="8">
    <location>
        <position position="158"/>
    </location>
    <ligand>
        <name>S-adenosyl-L-methionine</name>
        <dbReference type="ChEBI" id="CHEBI:59789"/>
    </ligand>
</feature>
<keyword evidence="3" id="KW-0479">Metal-binding</keyword>
<dbReference type="EMBL" id="CP002390">
    <property type="protein sequence ID" value="EFE27884.2"/>
    <property type="molecule type" value="Genomic_DNA"/>
</dbReference>
<dbReference type="SMART" id="SM00876">
    <property type="entry name" value="BATS"/>
    <property type="match status" value="1"/>
</dbReference>
<evidence type="ECO:0000313" key="10">
    <source>
        <dbReference type="EMBL" id="EFE27884.2"/>
    </source>
</evidence>
<dbReference type="SUPFAM" id="SSF102114">
    <property type="entry name" value="Radical SAM enzymes"/>
    <property type="match status" value="1"/>
</dbReference>
<keyword evidence="2 7" id="KW-0949">S-adenosyl-L-methionine</keyword>
<dbReference type="InterPro" id="IPR034422">
    <property type="entry name" value="HydE/PylB-like"/>
</dbReference>
<dbReference type="RefSeq" id="WP_014261742.1">
    <property type="nucleotide sequence ID" value="NC_016630.1"/>
</dbReference>
<dbReference type="NCBIfam" id="TIGR03956">
    <property type="entry name" value="rSAM_HydE"/>
    <property type="match status" value="1"/>
</dbReference>
<dbReference type="SFLD" id="SFLDG01082">
    <property type="entry name" value="B12-binding_domain_containing"/>
    <property type="match status" value="1"/>
</dbReference>
<dbReference type="GO" id="GO:0042364">
    <property type="term" value="P:water-soluble vitamin biosynthetic process"/>
    <property type="evidence" value="ECO:0007669"/>
    <property type="project" value="UniProtKB-ARBA"/>
</dbReference>
<dbReference type="SFLD" id="SFLDS00029">
    <property type="entry name" value="Radical_SAM"/>
    <property type="match status" value="1"/>
</dbReference>
<sequence length="331" mass="37241">MNTHPAIQKLIDDISVENILTLLELEDFSPVFDYADRINHFHHGKYIDIRAIVEFSNYCRRKCKYCGLNATNSSAKRYRMTEEEVIQTAIHARKAGYLTAVLQSGEDAYFTVEKLGFIVKEIKKQVDMFITLSCGEKSFEELAYLKDCGADRYLLKHETADTSLYGNLHPCGTLAARTQCLRDIKKLGYDAGSGFMIGLPTQTLHTIAEDLFLLYDLQCDMAGIGPFIPHPETELRDCSAGNTELTKKAVAIARILLPKANLPATTSLGVLDTKQKNNIFSCGANVIMRKVTPPEYVQLYDIYPTAIKVNNIEEERQELETTIRSLGKIPR</sequence>
<dbReference type="InterPro" id="IPR024021">
    <property type="entry name" value="FeFe-hyd_HydE_rSAM"/>
</dbReference>
<dbReference type="PANTHER" id="PTHR43726:SF1">
    <property type="entry name" value="BIOTIN SYNTHASE"/>
    <property type="match status" value="1"/>
</dbReference>
<comment type="cofactor">
    <cofactor evidence="7">
        <name>[4Fe-4S] cluster</name>
        <dbReference type="ChEBI" id="CHEBI:49883"/>
    </cofactor>
    <text evidence="7">Binds 1 [4Fe-4S] cluster. The cluster is coordinated with 3 cysteines and an exchangeable S-adenosyl-L-methionine.</text>
</comment>
<evidence type="ECO:0000256" key="2">
    <source>
        <dbReference type="ARBA" id="ARBA00022691"/>
    </source>
</evidence>
<proteinExistence type="predicted"/>